<accession>A0A6D2LBD1</accession>
<keyword evidence="2" id="KW-0472">Membrane</keyword>
<keyword evidence="5" id="KW-1185">Reference proteome</keyword>
<dbReference type="EMBL" id="CACVBM020001917">
    <property type="protein sequence ID" value="CAA7062040.1"/>
    <property type="molecule type" value="Genomic_DNA"/>
</dbReference>
<dbReference type="PANTHER" id="PTHR35278:SF4">
    <property type="entry name" value="TRANSMEMBRANE PROTEIN"/>
    <property type="match status" value="1"/>
</dbReference>
<name>A0A6D2LBD1_9BRAS</name>
<dbReference type="Proteomes" id="UP000467841">
    <property type="component" value="Unassembled WGS sequence"/>
</dbReference>
<keyword evidence="2" id="KW-0812">Transmembrane</keyword>
<evidence type="ECO:0000256" key="1">
    <source>
        <dbReference type="SAM" id="MobiDB-lite"/>
    </source>
</evidence>
<dbReference type="AlphaFoldDB" id="A0A6D2LBD1"/>
<feature type="compositionally biased region" description="Basic residues" evidence="1">
    <location>
        <begin position="154"/>
        <end position="173"/>
    </location>
</feature>
<feature type="compositionally biased region" description="Low complexity" evidence="1">
    <location>
        <begin position="140"/>
        <end position="150"/>
    </location>
</feature>
<organism evidence="4 5">
    <name type="scientific">Microthlaspi erraticum</name>
    <dbReference type="NCBI Taxonomy" id="1685480"/>
    <lineage>
        <taxon>Eukaryota</taxon>
        <taxon>Viridiplantae</taxon>
        <taxon>Streptophyta</taxon>
        <taxon>Embryophyta</taxon>
        <taxon>Tracheophyta</taxon>
        <taxon>Spermatophyta</taxon>
        <taxon>Magnoliopsida</taxon>
        <taxon>eudicotyledons</taxon>
        <taxon>Gunneridae</taxon>
        <taxon>Pentapetalae</taxon>
        <taxon>rosids</taxon>
        <taxon>malvids</taxon>
        <taxon>Brassicales</taxon>
        <taxon>Brassicaceae</taxon>
        <taxon>Coluteocarpeae</taxon>
        <taxon>Microthlaspi</taxon>
    </lineage>
</organism>
<feature type="compositionally biased region" description="Low complexity" evidence="1">
    <location>
        <begin position="183"/>
        <end position="194"/>
    </location>
</feature>
<dbReference type="EMBL" id="CACVBM020000455">
    <property type="protein sequence ID" value="CAA7019516.1"/>
    <property type="molecule type" value="Genomic_DNA"/>
</dbReference>
<evidence type="ECO:0000313" key="4">
    <source>
        <dbReference type="EMBL" id="CAA7062040.1"/>
    </source>
</evidence>
<feature type="region of interest" description="Disordered" evidence="1">
    <location>
        <begin position="129"/>
        <end position="212"/>
    </location>
</feature>
<evidence type="ECO:0000256" key="2">
    <source>
        <dbReference type="SAM" id="Phobius"/>
    </source>
</evidence>
<keyword evidence="2" id="KW-1133">Transmembrane helix</keyword>
<reference evidence="4 5" key="1">
    <citation type="submission" date="2020-01" db="EMBL/GenBank/DDBJ databases">
        <authorList>
            <person name="Mishra B."/>
        </authorList>
    </citation>
    <scope>NUCLEOTIDE SEQUENCE [LARGE SCALE GENOMIC DNA]</scope>
</reference>
<feature type="transmembrane region" description="Helical" evidence="2">
    <location>
        <begin position="57"/>
        <end position="79"/>
    </location>
</feature>
<gene>
    <name evidence="4" type="ORF">MERR_LOCUS49276</name>
    <name evidence="3" type="ORF">MERR_LOCUS6751</name>
</gene>
<dbReference type="OrthoDB" id="1916120at2759"/>
<dbReference type="PANTHER" id="PTHR35278">
    <property type="entry name" value="TRANSMEMBRANE PROTEIN-RELATED"/>
    <property type="match status" value="1"/>
</dbReference>
<evidence type="ECO:0000313" key="3">
    <source>
        <dbReference type="EMBL" id="CAA7019516.1"/>
    </source>
</evidence>
<proteinExistence type="predicted"/>
<sequence length="224" mass="25058">MGGAIGKASTDVGGFIGNIVTAPLKATVGRSCINVCSGPWDLACFIEHFCIPDIAKLVLISGLCFIILMFITLLFKLGICQCIVKSICKMSCAVCATYWFAIGEMCRCLWNILASTKRVNRRRNRLRDIEAATSDHPSDNESSSSDSLSDTRPKQRSIRRIKRRRLGSKHNHNHLGSSRRLVRLQSRQMSVRIGGKSRRIRSGRKTKSSRVRVEKIHKVKDVVD</sequence>
<protein>
    <submittedName>
        <fullName evidence="4">Uncharacterized protein</fullName>
    </submittedName>
</protein>
<evidence type="ECO:0000313" key="5">
    <source>
        <dbReference type="Proteomes" id="UP000467841"/>
    </source>
</evidence>
<feature type="compositionally biased region" description="Basic residues" evidence="1">
    <location>
        <begin position="195"/>
        <end position="210"/>
    </location>
</feature>